<protein>
    <submittedName>
        <fullName evidence="1">Uncharacterized protein</fullName>
    </submittedName>
</protein>
<dbReference type="Proteomes" id="UP000256964">
    <property type="component" value="Unassembled WGS sequence"/>
</dbReference>
<evidence type="ECO:0000313" key="2">
    <source>
        <dbReference type="Proteomes" id="UP000256964"/>
    </source>
</evidence>
<accession>A0A371DMK7</accession>
<keyword evidence="2" id="KW-1185">Reference proteome</keyword>
<gene>
    <name evidence="1" type="ORF">OH76DRAFT_1146727</name>
</gene>
<name>A0A371DMK7_9APHY</name>
<dbReference type="EMBL" id="KZ857386">
    <property type="protein sequence ID" value="RDX53761.1"/>
    <property type="molecule type" value="Genomic_DNA"/>
</dbReference>
<evidence type="ECO:0000313" key="1">
    <source>
        <dbReference type="EMBL" id="RDX53761.1"/>
    </source>
</evidence>
<proteinExistence type="predicted"/>
<sequence length="167" mass="18401">MTEGPVLLTFSPHTRTHTLADQTGTERVRPAVDDFALTCPRYRMRSVRLLITQAPTSFRYLGLPEPRSELRQYRSRYRCTPCSDSSKCATARPPPLLSVVCSAALLWHLGCAFSATYCVRFSRPARSSPPSSSSPSLQKAGMRTNLGELPCCGEGTVLDGTFSDRLL</sequence>
<dbReference type="AlphaFoldDB" id="A0A371DMK7"/>
<organism evidence="1 2">
    <name type="scientific">Lentinus brumalis</name>
    <dbReference type="NCBI Taxonomy" id="2498619"/>
    <lineage>
        <taxon>Eukaryota</taxon>
        <taxon>Fungi</taxon>
        <taxon>Dikarya</taxon>
        <taxon>Basidiomycota</taxon>
        <taxon>Agaricomycotina</taxon>
        <taxon>Agaricomycetes</taxon>
        <taxon>Polyporales</taxon>
        <taxon>Polyporaceae</taxon>
        <taxon>Lentinus</taxon>
    </lineage>
</organism>
<reference evidence="1 2" key="1">
    <citation type="journal article" date="2018" name="Biotechnol. Biofuels">
        <title>Integrative visual omics of the white-rot fungus Polyporus brumalis exposes the biotechnological potential of its oxidative enzymes for delignifying raw plant biomass.</title>
        <authorList>
            <person name="Miyauchi S."/>
            <person name="Rancon A."/>
            <person name="Drula E."/>
            <person name="Hage H."/>
            <person name="Chaduli D."/>
            <person name="Favel A."/>
            <person name="Grisel S."/>
            <person name="Henrissat B."/>
            <person name="Herpoel-Gimbert I."/>
            <person name="Ruiz-Duenas F.J."/>
            <person name="Chevret D."/>
            <person name="Hainaut M."/>
            <person name="Lin J."/>
            <person name="Wang M."/>
            <person name="Pangilinan J."/>
            <person name="Lipzen A."/>
            <person name="Lesage-Meessen L."/>
            <person name="Navarro D."/>
            <person name="Riley R."/>
            <person name="Grigoriev I.V."/>
            <person name="Zhou S."/>
            <person name="Raouche S."/>
            <person name="Rosso M.N."/>
        </authorList>
    </citation>
    <scope>NUCLEOTIDE SEQUENCE [LARGE SCALE GENOMIC DNA]</scope>
    <source>
        <strain evidence="1 2">BRFM 1820</strain>
    </source>
</reference>